<keyword evidence="4" id="KW-1185">Reference proteome</keyword>
<name>A0AA40K788_9PEZI</name>
<feature type="domain" description="DUF7924" evidence="2">
    <location>
        <begin position="254"/>
        <end position="478"/>
    </location>
</feature>
<comment type="caution">
    <text evidence="3">The sequence shown here is derived from an EMBL/GenBank/DDBJ whole genome shotgun (WGS) entry which is preliminary data.</text>
</comment>
<organism evidence="3 4">
    <name type="scientific">Apiosordaria backusii</name>
    <dbReference type="NCBI Taxonomy" id="314023"/>
    <lineage>
        <taxon>Eukaryota</taxon>
        <taxon>Fungi</taxon>
        <taxon>Dikarya</taxon>
        <taxon>Ascomycota</taxon>
        <taxon>Pezizomycotina</taxon>
        <taxon>Sordariomycetes</taxon>
        <taxon>Sordariomycetidae</taxon>
        <taxon>Sordariales</taxon>
        <taxon>Lasiosphaeriaceae</taxon>
        <taxon>Apiosordaria</taxon>
    </lineage>
</organism>
<evidence type="ECO:0000259" key="2">
    <source>
        <dbReference type="Pfam" id="PF25545"/>
    </source>
</evidence>
<evidence type="ECO:0000313" key="4">
    <source>
        <dbReference type="Proteomes" id="UP001172159"/>
    </source>
</evidence>
<feature type="region of interest" description="Disordered" evidence="1">
    <location>
        <begin position="181"/>
        <end position="202"/>
    </location>
</feature>
<dbReference type="InterPro" id="IPR057684">
    <property type="entry name" value="DUF7924"/>
</dbReference>
<accession>A0AA40K788</accession>
<feature type="compositionally biased region" description="Polar residues" evidence="1">
    <location>
        <begin position="69"/>
        <end position="78"/>
    </location>
</feature>
<dbReference type="AlphaFoldDB" id="A0AA40K788"/>
<protein>
    <recommendedName>
        <fullName evidence="2">DUF7924 domain-containing protein</fullName>
    </recommendedName>
</protein>
<evidence type="ECO:0000256" key="1">
    <source>
        <dbReference type="SAM" id="MobiDB-lite"/>
    </source>
</evidence>
<proteinExistence type="predicted"/>
<sequence>MNRGISKSRSRRSRVNLSKALQETPLAAITKSSAGVNGGIPQDALRQPTKRSLDVTSDIDPLPAKRARLTQTDTQQSGLEEEISEQPDKPTLQQPKPRPSKCSHASSLQDFVEPVHSDPRSTALHSFVSEWLESVGLDREKRCRSDSHLHFSSCDLISRQLTQSEPEMGYLKDADRFTLPPPPSTQVRTEDFASSTNASVRHPSYRERNLQPNGICIRYGRTRLPDYISSHVEGLRAERDSPSPSAEQIDGYLDELSELAEGCTEADVERVFQNAVFPEPLDPAYGRPAGLDRAQSSLMSSHLIPNNLESRSRVSRPKPDLLYGYSSKPQHGAFTQRQFLAQDDLHPQNARFADATTQGLRFPFFAIEFKADGDLWIAANQCAGASSACVNAVDRLNTLLQESGSKQRVDNFSYSIAMDNNMAQLYVSWKEADLNYYMQQVDVFVMARPEEFKNFRKQVRNILDWGKDKRLTQIRDALDIILEENQKQAAEDASLSGSDLVFAKVAQARPTPSQLRRRGPPTHRPLACIWGPSRCAVVCCGLLIVWLGWSWGVGE</sequence>
<dbReference type="PANTHER" id="PTHR42470:SF1">
    <property type="entry name" value="VAST DOMAIN-CONTAINING PROTEIN"/>
    <property type="match status" value="1"/>
</dbReference>
<feature type="region of interest" description="Disordered" evidence="1">
    <location>
        <begin position="1"/>
        <end position="111"/>
    </location>
</feature>
<dbReference type="EMBL" id="JAUKTV010000001">
    <property type="protein sequence ID" value="KAK0748559.1"/>
    <property type="molecule type" value="Genomic_DNA"/>
</dbReference>
<dbReference type="Proteomes" id="UP001172159">
    <property type="component" value="Unassembled WGS sequence"/>
</dbReference>
<evidence type="ECO:0000313" key="3">
    <source>
        <dbReference type="EMBL" id="KAK0748559.1"/>
    </source>
</evidence>
<dbReference type="PANTHER" id="PTHR42470">
    <property type="entry name" value="VAST DOMAIN-CONTAINING PROTEIN"/>
    <property type="match status" value="1"/>
</dbReference>
<dbReference type="Pfam" id="PF25545">
    <property type="entry name" value="DUF7924"/>
    <property type="match status" value="1"/>
</dbReference>
<reference evidence="3" key="1">
    <citation type="submission" date="2023-06" db="EMBL/GenBank/DDBJ databases">
        <title>Genome-scale phylogeny and comparative genomics of the fungal order Sordariales.</title>
        <authorList>
            <consortium name="Lawrence Berkeley National Laboratory"/>
            <person name="Hensen N."/>
            <person name="Bonometti L."/>
            <person name="Westerberg I."/>
            <person name="Brannstrom I.O."/>
            <person name="Guillou S."/>
            <person name="Cros-Aarteil S."/>
            <person name="Calhoun S."/>
            <person name="Haridas S."/>
            <person name="Kuo A."/>
            <person name="Mondo S."/>
            <person name="Pangilinan J."/>
            <person name="Riley R."/>
            <person name="Labutti K."/>
            <person name="Andreopoulos B."/>
            <person name="Lipzen A."/>
            <person name="Chen C."/>
            <person name="Yanf M."/>
            <person name="Daum C."/>
            <person name="Ng V."/>
            <person name="Clum A."/>
            <person name="Steindorff A."/>
            <person name="Ohm R."/>
            <person name="Martin F."/>
            <person name="Silar P."/>
            <person name="Natvig D."/>
            <person name="Lalanne C."/>
            <person name="Gautier V."/>
            <person name="Ament-Velasquez S.L."/>
            <person name="Kruys A."/>
            <person name="Hutchinson M.I."/>
            <person name="Powell A.J."/>
            <person name="Barry K."/>
            <person name="Miller A.N."/>
            <person name="Grigoriev I.V."/>
            <person name="Debuchy R."/>
            <person name="Gladieux P."/>
            <person name="Thoren M.H."/>
            <person name="Johannesson H."/>
        </authorList>
    </citation>
    <scope>NUCLEOTIDE SEQUENCE</scope>
    <source>
        <strain evidence="3">CBS 540.89</strain>
    </source>
</reference>
<feature type="compositionally biased region" description="Basic residues" evidence="1">
    <location>
        <begin position="1"/>
        <end position="14"/>
    </location>
</feature>
<gene>
    <name evidence="3" type="ORF">B0T21DRAFT_344204</name>
</gene>